<protein>
    <submittedName>
        <fullName evidence="1">Uncharacterized protein</fullName>
    </submittedName>
</protein>
<gene>
    <name evidence="1" type="ORF">R1flu_009877</name>
</gene>
<reference evidence="1 2" key="1">
    <citation type="submission" date="2024-09" db="EMBL/GenBank/DDBJ databases">
        <title>Chromosome-scale assembly of Riccia fluitans.</title>
        <authorList>
            <person name="Paukszto L."/>
            <person name="Sawicki J."/>
            <person name="Karawczyk K."/>
            <person name="Piernik-Szablinska J."/>
            <person name="Szczecinska M."/>
            <person name="Mazdziarz M."/>
        </authorList>
    </citation>
    <scope>NUCLEOTIDE SEQUENCE [LARGE SCALE GENOMIC DNA]</scope>
    <source>
        <strain evidence="1">Rf_01</strain>
        <tissue evidence="1">Aerial parts of the thallus</tissue>
    </source>
</reference>
<dbReference type="Proteomes" id="UP001605036">
    <property type="component" value="Unassembled WGS sequence"/>
</dbReference>
<sequence>MMTNAKMPDDASSFYYLLKKGYTRVEPNKEEIGTFKVLSCSLTTFPESVNACSDYCEDGSREDTSWRRV</sequence>
<comment type="caution">
    <text evidence="1">The sequence shown here is derived from an EMBL/GenBank/DDBJ whole genome shotgun (WGS) entry which is preliminary data.</text>
</comment>
<evidence type="ECO:0000313" key="2">
    <source>
        <dbReference type="Proteomes" id="UP001605036"/>
    </source>
</evidence>
<proteinExistence type="predicted"/>
<dbReference type="EMBL" id="JBHFFA010000002">
    <property type="protein sequence ID" value="KAL2642290.1"/>
    <property type="molecule type" value="Genomic_DNA"/>
</dbReference>
<accession>A0ABD1Z457</accession>
<keyword evidence="2" id="KW-1185">Reference proteome</keyword>
<evidence type="ECO:0000313" key="1">
    <source>
        <dbReference type="EMBL" id="KAL2642290.1"/>
    </source>
</evidence>
<name>A0ABD1Z457_9MARC</name>
<dbReference type="AlphaFoldDB" id="A0ABD1Z457"/>
<organism evidence="1 2">
    <name type="scientific">Riccia fluitans</name>
    <dbReference type="NCBI Taxonomy" id="41844"/>
    <lineage>
        <taxon>Eukaryota</taxon>
        <taxon>Viridiplantae</taxon>
        <taxon>Streptophyta</taxon>
        <taxon>Embryophyta</taxon>
        <taxon>Marchantiophyta</taxon>
        <taxon>Marchantiopsida</taxon>
        <taxon>Marchantiidae</taxon>
        <taxon>Marchantiales</taxon>
        <taxon>Ricciaceae</taxon>
        <taxon>Riccia</taxon>
    </lineage>
</organism>